<dbReference type="Pfam" id="PF07332">
    <property type="entry name" value="Phage_holin_3_6"/>
    <property type="match status" value="1"/>
</dbReference>
<dbReference type="RefSeq" id="WP_234859719.1">
    <property type="nucleotide sequence ID" value="NZ_JAKEVZ010000001.1"/>
</dbReference>
<organism evidence="2 3">
    <name type="scientific">Mariniradius sediminis</name>
    <dbReference type="NCBI Taxonomy" id="2909237"/>
    <lineage>
        <taxon>Bacteria</taxon>
        <taxon>Pseudomonadati</taxon>
        <taxon>Bacteroidota</taxon>
        <taxon>Cytophagia</taxon>
        <taxon>Cytophagales</taxon>
        <taxon>Cyclobacteriaceae</taxon>
        <taxon>Mariniradius</taxon>
    </lineage>
</organism>
<dbReference type="Proteomes" id="UP001201449">
    <property type="component" value="Unassembled WGS sequence"/>
</dbReference>
<gene>
    <name evidence="2" type="ORF">L0U89_00425</name>
</gene>
<dbReference type="EMBL" id="JAKEVZ010000001">
    <property type="protein sequence ID" value="MCF1749517.1"/>
    <property type="molecule type" value="Genomic_DNA"/>
</dbReference>
<accession>A0ABS9BPT4</accession>
<keyword evidence="1" id="KW-1133">Transmembrane helix</keyword>
<keyword evidence="1" id="KW-0812">Transmembrane</keyword>
<reference evidence="2 3" key="1">
    <citation type="submission" date="2022-01" db="EMBL/GenBank/DDBJ databases">
        <title>Mariniradius saccharolyticus sp. nov., isolated from sediment of a river.</title>
        <authorList>
            <person name="Liu H."/>
        </authorList>
    </citation>
    <scope>NUCLEOTIDE SEQUENCE [LARGE SCALE GENOMIC DNA]</scope>
    <source>
        <strain evidence="2 3">RY-2</strain>
    </source>
</reference>
<name>A0ABS9BPT4_9BACT</name>
<keyword evidence="3" id="KW-1185">Reference proteome</keyword>
<proteinExistence type="predicted"/>
<protein>
    <submittedName>
        <fullName evidence="2">Phage holin family protein</fullName>
    </submittedName>
</protein>
<evidence type="ECO:0000313" key="3">
    <source>
        <dbReference type="Proteomes" id="UP001201449"/>
    </source>
</evidence>
<feature type="transmembrane region" description="Helical" evidence="1">
    <location>
        <begin position="37"/>
        <end position="62"/>
    </location>
</feature>
<comment type="caution">
    <text evidence="2">The sequence shown here is derived from an EMBL/GenBank/DDBJ whole genome shotgun (WGS) entry which is preliminary data.</text>
</comment>
<dbReference type="InterPro" id="IPR009937">
    <property type="entry name" value="Phage_holin_3_6"/>
</dbReference>
<feature type="transmembrane region" description="Helical" evidence="1">
    <location>
        <begin position="68"/>
        <end position="90"/>
    </location>
</feature>
<keyword evidence="1" id="KW-0472">Membrane</keyword>
<sequence>MLNISEIIQTVRQLIDVRIQMIKEEINQQLAAVLARIFLLFFIGLVLLLILIFASFTLAYLISEWARTPYMGFLVVSLLYVLVLVGLYMMRNSKRLIGGIHFILTQFLFGGKNS</sequence>
<evidence type="ECO:0000313" key="2">
    <source>
        <dbReference type="EMBL" id="MCF1749517.1"/>
    </source>
</evidence>
<evidence type="ECO:0000256" key="1">
    <source>
        <dbReference type="SAM" id="Phobius"/>
    </source>
</evidence>